<evidence type="ECO:0000259" key="12">
    <source>
        <dbReference type="PROSITE" id="PS50106"/>
    </source>
</evidence>
<dbReference type="InterPro" id="IPR001478">
    <property type="entry name" value="PDZ"/>
</dbReference>
<evidence type="ECO:0000256" key="9">
    <source>
        <dbReference type="ARBA" id="ARBA00023049"/>
    </source>
</evidence>
<organism evidence="13 14">
    <name type="scientific">Candidatus Merdicola faecigallinarum</name>
    <dbReference type="NCBI Taxonomy" id="2840862"/>
    <lineage>
        <taxon>Bacteria</taxon>
        <taxon>Bacillati</taxon>
        <taxon>Bacillota</taxon>
        <taxon>Clostridia</taxon>
        <taxon>Candidatus Merdicola</taxon>
    </lineage>
</organism>
<dbReference type="InterPro" id="IPR036034">
    <property type="entry name" value="PDZ_sf"/>
</dbReference>
<dbReference type="EC" id="3.4.24.-" evidence="11"/>
<evidence type="ECO:0000256" key="10">
    <source>
        <dbReference type="ARBA" id="ARBA00023136"/>
    </source>
</evidence>
<comment type="subcellular location">
    <subcellularLocation>
        <location evidence="2">Membrane</location>
        <topology evidence="2">Multi-pass membrane protein</topology>
    </subcellularLocation>
</comment>
<sequence length="352" mass="38759">MEGEEERKDTEGSFSKASIPKRMAIVAAGGFVNIIFGLIIYFMLVSFSSDHISNVVEQTVDGLSAQTAGIQVGDQILKINDQKIRLKSDLEELVQENGNKEMTVLLKRGDNVQEIKLQPSEVKSKTTGIYLSGISEGEKATQIVQIDENSNAAKQGLKVQDIIKKVNGIDVIGNQEKIVEIINGAEGDQLLFTVERDGEELEIAVEPNEISNYYLGTIMKVADNNVFSDMYYGFWQTLEFGGSILDNLKMLFIGKVGLDQMMGPVGISSVVSQTQGIQDFVYMLALISLSLGVTNLLPIPALDGGKLLLLIIEAIRRKPMKEELEIGIQMLGFSILIVLSIFIAYKDIVRIF</sequence>
<reference evidence="13" key="2">
    <citation type="journal article" date="2021" name="PeerJ">
        <title>Extensive microbial diversity within the chicken gut microbiome revealed by metagenomics and culture.</title>
        <authorList>
            <person name="Gilroy R."/>
            <person name="Ravi A."/>
            <person name="Getino M."/>
            <person name="Pursley I."/>
            <person name="Horton D.L."/>
            <person name="Alikhan N.F."/>
            <person name="Baker D."/>
            <person name="Gharbi K."/>
            <person name="Hall N."/>
            <person name="Watson M."/>
            <person name="Adriaenssens E.M."/>
            <person name="Foster-Nyarko E."/>
            <person name="Jarju S."/>
            <person name="Secka A."/>
            <person name="Antonio M."/>
            <person name="Oren A."/>
            <person name="Chaudhuri R.R."/>
            <person name="La Ragione R."/>
            <person name="Hildebrand F."/>
            <person name="Pallen M.J."/>
        </authorList>
    </citation>
    <scope>NUCLEOTIDE SEQUENCE</scope>
    <source>
        <strain evidence="13">CHK195-15760</strain>
    </source>
</reference>
<name>A0A9D1S9U5_9FIRM</name>
<protein>
    <recommendedName>
        <fullName evidence="11">Zinc metalloprotease</fullName>
        <ecNumber evidence="11">3.4.24.-</ecNumber>
    </recommendedName>
</protein>
<dbReference type="GO" id="GO:0006508">
    <property type="term" value="P:proteolysis"/>
    <property type="evidence" value="ECO:0007669"/>
    <property type="project" value="UniProtKB-KW"/>
</dbReference>
<evidence type="ECO:0000256" key="1">
    <source>
        <dbReference type="ARBA" id="ARBA00001947"/>
    </source>
</evidence>
<dbReference type="GO" id="GO:0016020">
    <property type="term" value="C:membrane"/>
    <property type="evidence" value="ECO:0007669"/>
    <property type="project" value="UniProtKB-SubCell"/>
</dbReference>
<dbReference type="InterPro" id="IPR004387">
    <property type="entry name" value="Pept_M50_Zn"/>
</dbReference>
<dbReference type="InterPro" id="IPR008915">
    <property type="entry name" value="Peptidase_M50"/>
</dbReference>
<evidence type="ECO:0000256" key="5">
    <source>
        <dbReference type="ARBA" id="ARBA00022692"/>
    </source>
</evidence>
<gene>
    <name evidence="13" type="primary">rseP</name>
    <name evidence="13" type="ORF">IAB70_04325</name>
</gene>
<keyword evidence="9 11" id="KW-0482">Metalloprotease</keyword>
<dbReference type="PROSITE" id="PS50106">
    <property type="entry name" value="PDZ"/>
    <property type="match status" value="1"/>
</dbReference>
<dbReference type="NCBIfam" id="TIGR00054">
    <property type="entry name" value="RIP metalloprotease RseP"/>
    <property type="match status" value="1"/>
</dbReference>
<dbReference type="Pfam" id="PF02163">
    <property type="entry name" value="Peptidase_M50"/>
    <property type="match status" value="1"/>
</dbReference>
<keyword evidence="4" id="KW-0645">Protease</keyword>
<reference evidence="13" key="1">
    <citation type="submission" date="2020-10" db="EMBL/GenBank/DDBJ databases">
        <authorList>
            <person name="Gilroy R."/>
        </authorList>
    </citation>
    <scope>NUCLEOTIDE SEQUENCE</scope>
    <source>
        <strain evidence="13">CHK195-15760</strain>
    </source>
</reference>
<keyword evidence="8 11" id="KW-1133">Transmembrane helix</keyword>
<dbReference type="Proteomes" id="UP000824093">
    <property type="component" value="Unassembled WGS sequence"/>
</dbReference>
<dbReference type="SUPFAM" id="SSF50156">
    <property type="entry name" value="PDZ domain-like"/>
    <property type="match status" value="2"/>
</dbReference>
<dbReference type="Gene3D" id="2.30.42.10">
    <property type="match status" value="2"/>
</dbReference>
<keyword evidence="5 11" id="KW-0812">Transmembrane</keyword>
<comment type="cofactor">
    <cofactor evidence="1 11">
        <name>Zn(2+)</name>
        <dbReference type="ChEBI" id="CHEBI:29105"/>
    </cofactor>
</comment>
<evidence type="ECO:0000256" key="8">
    <source>
        <dbReference type="ARBA" id="ARBA00022989"/>
    </source>
</evidence>
<keyword evidence="10 11" id="KW-0472">Membrane</keyword>
<evidence type="ECO:0000313" key="14">
    <source>
        <dbReference type="Proteomes" id="UP000824093"/>
    </source>
</evidence>
<keyword evidence="7 11" id="KW-0862">Zinc</keyword>
<dbReference type="PANTHER" id="PTHR42837">
    <property type="entry name" value="REGULATOR OF SIGMA-E PROTEASE RSEP"/>
    <property type="match status" value="1"/>
</dbReference>
<evidence type="ECO:0000256" key="2">
    <source>
        <dbReference type="ARBA" id="ARBA00004141"/>
    </source>
</evidence>
<evidence type="ECO:0000256" key="4">
    <source>
        <dbReference type="ARBA" id="ARBA00022670"/>
    </source>
</evidence>
<feature type="transmembrane region" description="Helical" evidence="11">
    <location>
        <begin position="324"/>
        <end position="345"/>
    </location>
</feature>
<dbReference type="GO" id="GO:0004222">
    <property type="term" value="F:metalloendopeptidase activity"/>
    <property type="evidence" value="ECO:0007669"/>
    <property type="project" value="InterPro"/>
</dbReference>
<dbReference type="EMBL" id="DVNH01000027">
    <property type="protein sequence ID" value="HIU51832.1"/>
    <property type="molecule type" value="Genomic_DNA"/>
</dbReference>
<feature type="domain" description="PDZ" evidence="12">
    <location>
        <begin position="114"/>
        <end position="209"/>
    </location>
</feature>
<dbReference type="InterPro" id="IPR041489">
    <property type="entry name" value="PDZ_6"/>
</dbReference>
<accession>A0A9D1S9U5</accession>
<dbReference type="AlphaFoldDB" id="A0A9D1S9U5"/>
<comment type="similarity">
    <text evidence="3 11">Belongs to the peptidase M50B family.</text>
</comment>
<feature type="transmembrane region" description="Helical" evidence="11">
    <location>
        <begin position="23"/>
        <end position="44"/>
    </location>
</feature>
<dbReference type="SMART" id="SM00228">
    <property type="entry name" value="PDZ"/>
    <property type="match status" value="2"/>
</dbReference>
<evidence type="ECO:0000256" key="3">
    <source>
        <dbReference type="ARBA" id="ARBA00007931"/>
    </source>
</evidence>
<keyword evidence="11" id="KW-0479">Metal-binding</keyword>
<evidence type="ECO:0000313" key="13">
    <source>
        <dbReference type="EMBL" id="HIU51832.1"/>
    </source>
</evidence>
<evidence type="ECO:0000256" key="6">
    <source>
        <dbReference type="ARBA" id="ARBA00022801"/>
    </source>
</evidence>
<dbReference type="GO" id="GO:0046872">
    <property type="term" value="F:metal ion binding"/>
    <property type="evidence" value="ECO:0007669"/>
    <property type="project" value="UniProtKB-KW"/>
</dbReference>
<keyword evidence="6 11" id="KW-0378">Hydrolase</keyword>
<dbReference type="Pfam" id="PF17820">
    <property type="entry name" value="PDZ_6"/>
    <property type="match status" value="2"/>
</dbReference>
<comment type="caution">
    <text evidence="13">The sequence shown here is derived from an EMBL/GenBank/DDBJ whole genome shotgun (WGS) entry which is preliminary data.</text>
</comment>
<evidence type="ECO:0000256" key="7">
    <source>
        <dbReference type="ARBA" id="ARBA00022833"/>
    </source>
</evidence>
<proteinExistence type="inferred from homology"/>
<feature type="transmembrane region" description="Helical" evidence="11">
    <location>
        <begin position="280"/>
        <end position="303"/>
    </location>
</feature>
<evidence type="ECO:0000256" key="11">
    <source>
        <dbReference type="RuleBase" id="RU362031"/>
    </source>
</evidence>
<dbReference type="PANTHER" id="PTHR42837:SF2">
    <property type="entry name" value="MEMBRANE METALLOPROTEASE ARASP2, CHLOROPLASTIC-RELATED"/>
    <property type="match status" value="1"/>
</dbReference>